<feature type="transmembrane region" description="Helical" evidence="7">
    <location>
        <begin position="393"/>
        <end position="417"/>
    </location>
</feature>
<dbReference type="GO" id="GO:0015205">
    <property type="term" value="F:nucleobase transmembrane transporter activity"/>
    <property type="evidence" value="ECO:0007669"/>
    <property type="project" value="TreeGrafter"/>
</dbReference>
<dbReference type="Gene3D" id="1.10.4160.10">
    <property type="entry name" value="Hydantoin permease"/>
    <property type="match status" value="1"/>
</dbReference>
<feature type="transmembrane region" description="Helical" evidence="7">
    <location>
        <begin position="273"/>
        <end position="293"/>
    </location>
</feature>
<feature type="transmembrane region" description="Helical" evidence="7">
    <location>
        <begin position="111"/>
        <end position="132"/>
    </location>
</feature>
<accession>A0A0H5CA88</accession>
<dbReference type="PANTHER" id="PTHR30618:SF15">
    <property type="entry name" value="NICOTINAMIDE RIBOSIDE TRANSPORTER 1-RELATED"/>
    <property type="match status" value="1"/>
</dbReference>
<dbReference type="InterPro" id="IPR045225">
    <property type="entry name" value="Uracil/uridine/allantoin_perm"/>
</dbReference>
<dbReference type="InterPro" id="IPR001248">
    <property type="entry name" value="Pur-cyt_permease"/>
</dbReference>
<evidence type="ECO:0000256" key="6">
    <source>
        <dbReference type="SAM" id="MobiDB-lite"/>
    </source>
</evidence>
<gene>
    <name evidence="8" type="primary">THI7</name>
    <name evidence="8" type="ORF">BN1211_0008</name>
</gene>
<feature type="transmembrane region" description="Helical" evidence="7">
    <location>
        <begin position="328"/>
        <end position="348"/>
    </location>
</feature>
<feature type="transmembrane region" description="Helical" evidence="7">
    <location>
        <begin position="74"/>
        <end position="99"/>
    </location>
</feature>
<feature type="transmembrane region" description="Helical" evidence="7">
    <location>
        <begin position="443"/>
        <end position="464"/>
    </location>
</feature>
<protein>
    <submittedName>
        <fullName evidence="8">THI7 protein</fullName>
    </submittedName>
</protein>
<keyword evidence="3 7" id="KW-0812">Transmembrane</keyword>
<comment type="similarity">
    <text evidence="2">Belongs to the purine-cytosine permease (2.A.39) family.</text>
</comment>
<reference evidence="9" key="1">
    <citation type="journal article" date="2015" name="J. Biotechnol.">
        <title>The structure of the Cyberlindnera jadinii genome and its relation to Candida utilis analyzed by the occurrence of single nucleotide polymorphisms.</title>
        <authorList>
            <person name="Rupp O."/>
            <person name="Brinkrolf K."/>
            <person name="Buerth C."/>
            <person name="Kunigo M."/>
            <person name="Schneider J."/>
            <person name="Jaenicke S."/>
            <person name="Goesmann A."/>
            <person name="Puehler A."/>
            <person name="Jaeger K.-E."/>
            <person name="Ernst J.F."/>
        </authorList>
    </citation>
    <scope>NUCLEOTIDE SEQUENCE [LARGE SCALE GENOMIC DNA]</scope>
    <source>
        <strain evidence="9">ATCC 18201 / CBS 1600 / BCRC 20928 / JCM 3617 / NBRC 0987 / NRRL Y-1542</strain>
    </source>
</reference>
<feature type="transmembrane region" description="Helical" evidence="7">
    <location>
        <begin position="194"/>
        <end position="215"/>
    </location>
</feature>
<feature type="transmembrane region" description="Helical" evidence="7">
    <location>
        <begin position="169"/>
        <end position="188"/>
    </location>
</feature>
<evidence type="ECO:0000256" key="3">
    <source>
        <dbReference type="ARBA" id="ARBA00022692"/>
    </source>
</evidence>
<feature type="region of interest" description="Disordered" evidence="6">
    <location>
        <begin position="1"/>
        <end position="28"/>
    </location>
</feature>
<organism evidence="8 9">
    <name type="scientific">Cyberlindnera jadinii (strain ATCC 18201 / CBS 1600 / BCRC 20928 / JCM 3617 / NBRC 0987 / NRRL Y-1542)</name>
    <name type="common">Torula yeast</name>
    <name type="synonym">Candida utilis</name>
    <dbReference type="NCBI Taxonomy" id="983966"/>
    <lineage>
        <taxon>Eukaryota</taxon>
        <taxon>Fungi</taxon>
        <taxon>Dikarya</taxon>
        <taxon>Ascomycota</taxon>
        <taxon>Saccharomycotina</taxon>
        <taxon>Saccharomycetes</taxon>
        <taxon>Phaffomycetales</taxon>
        <taxon>Phaffomycetaceae</taxon>
        <taxon>Cyberlindnera</taxon>
    </lineage>
</organism>
<name>A0A0H5CA88_CYBJN</name>
<sequence length="545" mass="60069">MTKASRSWPERLQVPTEEGRQNDPLTNRDLIPFGKDRRTWTASAYAMYWVIEACSITGYTTGSSLVGFGLSVKQSILCSFAAGIIYGMFAALMGTIGAYHHIGYPVLARMVYGIYGAKFGIVLRIITGIIWWGVQAYYGAQAVAVMLGCLSPSFLTWDTFNNRNDITSANLVGLVVYCVLMVPCLFIKPENLHWFFRTVTFFIVGTFLGMLGYSVQHAHGVGELFSQPSGNYPSGSLGWACVQGIFSVLGSAGTGILGQSDFTRYSTTKRGPIYAQMIGAPTALVFACVMGAITTSASKEFMGEVIWNPIALLCAILKYNHFNSASRAAVFFASASFVAQQLAINLLFNSLSSAMDMAGLFPKYINIRRGTFIVMAIGVLIWPWKILTSAKAVIVFGTGWGCFASAQTGNVILKYFVTYKRKILLKDLYIDNRQSIYWFWDGIDWRSIASFFIGTVFLIPGLVFDCEDKTRGGWTYIYRISYLVGIVFSMTSLFLLEKIFPNKTVQPGTKVDDVYTPDGSLIEEICTVGDSTSLELESVSLSSKL</sequence>
<dbReference type="PANTHER" id="PTHR30618">
    <property type="entry name" value="NCS1 FAMILY PURINE/PYRIMIDINE TRANSPORTER"/>
    <property type="match status" value="1"/>
</dbReference>
<dbReference type="GO" id="GO:0005886">
    <property type="term" value="C:plasma membrane"/>
    <property type="evidence" value="ECO:0007669"/>
    <property type="project" value="TreeGrafter"/>
</dbReference>
<evidence type="ECO:0000313" key="8">
    <source>
        <dbReference type="EMBL" id="CEP20219.1"/>
    </source>
</evidence>
<evidence type="ECO:0000256" key="4">
    <source>
        <dbReference type="ARBA" id="ARBA00022989"/>
    </source>
</evidence>
<evidence type="ECO:0000313" key="9">
    <source>
        <dbReference type="Proteomes" id="UP000038830"/>
    </source>
</evidence>
<dbReference type="EMBL" id="CDQK01000001">
    <property type="protein sequence ID" value="CEP20219.1"/>
    <property type="molecule type" value="Genomic_DNA"/>
</dbReference>
<keyword evidence="5 7" id="KW-0472">Membrane</keyword>
<proteinExistence type="inferred from homology"/>
<feature type="transmembrane region" description="Helical" evidence="7">
    <location>
        <begin position="476"/>
        <end position="496"/>
    </location>
</feature>
<dbReference type="AlphaFoldDB" id="A0A0H5CA88"/>
<comment type="subcellular location">
    <subcellularLocation>
        <location evidence="1">Membrane</location>
        <topology evidence="1">Multi-pass membrane protein</topology>
    </subcellularLocation>
</comment>
<dbReference type="Proteomes" id="UP000038830">
    <property type="component" value="Unassembled WGS sequence"/>
</dbReference>
<feature type="transmembrane region" description="Helical" evidence="7">
    <location>
        <begin position="236"/>
        <end position="258"/>
    </location>
</feature>
<dbReference type="Pfam" id="PF02133">
    <property type="entry name" value="Transp_cyt_pur"/>
    <property type="match status" value="1"/>
</dbReference>
<keyword evidence="4 7" id="KW-1133">Transmembrane helix</keyword>
<evidence type="ECO:0000256" key="7">
    <source>
        <dbReference type="SAM" id="Phobius"/>
    </source>
</evidence>
<feature type="transmembrane region" description="Helical" evidence="7">
    <location>
        <begin position="369"/>
        <end position="387"/>
    </location>
</feature>
<evidence type="ECO:0000256" key="2">
    <source>
        <dbReference type="ARBA" id="ARBA00008974"/>
    </source>
</evidence>
<feature type="transmembrane region" description="Helical" evidence="7">
    <location>
        <begin position="45"/>
        <end position="68"/>
    </location>
</feature>
<evidence type="ECO:0000256" key="5">
    <source>
        <dbReference type="ARBA" id="ARBA00023136"/>
    </source>
</evidence>
<evidence type="ECO:0000256" key="1">
    <source>
        <dbReference type="ARBA" id="ARBA00004141"/>
    </source>
</evidence>